<feature type="compositionally biased region" description="Basic and acidic residues" evidence="1">
    <location>
        <begin position="19"/>
        <end position="31"/>
    </location>
</feature>
<dbReference type="RefSeq" id="WP_164201214.1">
    <property type="nucleotide sequence ID" value="NZ_JAAGMP010000447.1"/>
</dbReference>
<evidence type="ECO:0000313" key="2">
    <source>
        <dbReference type="EMBL" id="NEC18421.1"/>
    </source>
</evidence>
<reference evidence="2 3" key="1">
    <citation type="submission" date="2020-01" db="EMBL/GenBank/DDBJ databases">
        <title>Insect and environment-associated Actinomycetes.</title>
        <authorList>
            <person name="Currrie C."/>
            <person name="Chevrette M."/>
            <person name="Carlson C."/>
            <person name="Stubbendieck R."/>
            <person name="Wendt-Pienkowski E."/>
        </authorList>
    </citation>
    <scope>NUCLEOTIDE SEQUENCE [LARGE SCALE GENOMIC DNA]</scope>
    <source>
        <strain evidence="2 3">SID7590</strain>
    </source>
</reference>
<dbReference type="EMBL" id="JAAGMP010000447">
    <property type="protein sequence ID" value="NEC18421.1"/>
    <property type="molecule type" value="Genomic_DNA"/>
</dbReference>
<comment type="caution">
    <text evidence="2">The sequence shown here is derived from an EMBL/GenBank/DDBJ whole genome shotgun (WGS) entry which is preliminary data.</text>
</comment>
<evidence type="ECO:0008006" key="4">
    <source>
        <dbReference type="Google" id="ProtNLM"/>
    </source>
</evidence>
<gene>
    <name evidence="2" type="ORF">G3I50_09140</name>
</gene>
<dbReference type="Proteomes" id="UP000469670">
    <property type="component" value="Unassembled WGS sequence"/>
</dbReference>
<dbReference type="AlphaFoldDB" id="A0A7K3RT77"/>
<feature type="region of interest" description="Disordered" evidence="1">
    <location>
        <begin position="1"/>
        <end position="31"/>
    </location>
</feature>
<evidence type="ECO:0000256" key="1">
    <source>
        <dbReference type="SAM" id="MobiDB-lite"/>
    </source>
</evidence>
<evidence type="ECO:0000313" key="3">
    <source>
        <dbReference type="Proteomes" id="UP000469670"/>
    </source>
</evidence>
<feature type="non-terminal residue" evidence="2">
    <location>
        <position position="1"/>
    </location>
</feature>
<name>A0A7K3RT77_9ACTN</name>
<organism evidence="2 3">
    <name type="scientific">Streptomyces parvus</name>
    <dbReference type="NCBI Taxonomy" id="66428"/>
    <lineage>
        <taxon>Bacteria</taxon>
        <taxon>Bacillati</taxon>
        <taxon>Actinomycetota</taxon>
        <taxon>Actinomycetes</taxon>
        <taxon>Kitasatosporales</taxon>
        <taxon>Streptomycetaceae</taxon>
        <taxon>Streptomyces</taxon>
    </lineage>
</organism>
<accession>A0A7K3RT77</accession>
<protein>
    <recommendedName>
        <fullName evidence="4">Chromosome segregation protein SMC</fullName>
    </recommendedName>
</protein>
<feature type="non-terminal residue" evidence="2">
    <location>
        <position position="81"/>
    </location>
</feature>
<sequence length="81" mass="8786">RLNGQVNAARSRAGSAQAEIDRLAASRDEAQERAVTAQEEYEQLKAEVEGLDGVDEELTARHEQAKRALAETQAAHSAARD</sequence>
<proteinExistence type="predicted"/>